<keyword evidence="3 6" id="KW-0489">Methyltransferase</keyword>
<dbReference type="InterPro" id="IPR050078">
    <property type="entry name" value="Ribosomal_L11_MeTrfase_PrmA"/>
</dbReference>
<gene>
    <name evidence="6" type="primary">prmA</name>
    <name evidence="7" type="ORF">FHP05_03095</name>
</gene>
<evidence type="ECO:0000256" key="2">
    <source>
        <dbReference type="ARBA" id="ARBA00022490"/>
    </source>
</evidence>
<protein>
    <recommendedName>
        <fullName evidence="6">Ribosomal protein L11 methyltransferase</fullName>
        <shortName evidence="6">L11 Mtase</shortName>
        <ecNumber evidence="6">2.1.1.-</ecNumber>
    </recommendedName>
</protein>
<dbReference type="GO" id="GO:0016279">
    <property type="term" value="F:protein-lysine N-methyltransferase activity"/>
    <property type="evidence" value="ECO:0007669"/>
    <property type="project" value="RHEA"/>
</dbReference>
<name>A0A5C8P3C1_9BACI</name>
<dbReference type="HAMAP" id="MF_00735">
    <property type="entry name" value="Methyltr_PrmA"/>
    <property type="match status" value="1"/>
</dbReference>
<comment type="catalytic activity">
    <reaction evidence="6">
        <text>L-lysyl-[protein] + 3 S-adenosyl-L-methionine = N(6),N(6),N(6)-trimethyl-L-lysyl-[protein] + 3 S-adenosyl-L-homocysteine + 3 H(+)</text>
        <dbReference type="Rhea" id="RHEA:54192"/>
        <dbReference type="Rhea" id="RHEA-COMP:9752"/>
        <dbReference type="Rhea" id="RHEA-COMP:13826"/>
        <dbReference type="ChEBI" id="CHEBI:15378"/>
        <dbReference type="ChEBI" id="CHEBI:29969"/>
        <dbReference type="ChEBI" id="CHEBI:57856"/>
        <dbReference type="ChEBI" id="CHEBI:59789"/>
        <dbReference type="ChEBI" id="CHEBI:61961"/>
    </reaction>
</comment>
<dbReference type="EC" id="2.1.1.-" evidence="6"/>
<feature type="binding site" evidence="6">
    <location>
        <position position="164"/>
    </location>
    <ligand>
        <name>S-adenosyl-L-methionine</name>
        <dbReference type="ChEBI" id="CHEBI:59789"/>
    </ligand>
</feature>
<sequence>MKWTEVCIHTTNEAIEPISNIFNEFGASGVVIENPLDLQIEKKSQFGEIYALDASNYPEDGVYIKAYFSIVEGRNGKTALDQMKQRIDELPSFNIDIGPSKIYLQEVAEEDWATSWKQFYKVEKVSETITIVPSWEDYQPKLKGEKVIKLDPGMAFGTGTHPTTKLSIQTLENYLNPEDVVLDVGSGSGVLSIASILLGAKEVHAYDLDIVAVKSSLSNVKLNQLENKIHVQQNDLLRGINRKVDVIVSNILAEIIIQFVADAWNNLKDDGLFITSGIIQEKKQLVLDKLQEQGFRIESIREMDDWVSIVAKK</sequence>
<feature type="binding site" evidence="6">
    <location>
        <position position="250"/>
    </location>
    <ligand>
        <name>S-adenosyl-L-methionine</name>
        <dbReference type="ChEBI" id="CHEBI:59789"/>
    </ligand>
</feature>
<evidence type="ECO:0000256" key="1">
    <source>
        <dbReference type="ARBA" id="ARBA00009741"/>
    </source>
</evidence>
<evidence type="ECO:0000256" key="6">
    <source>
        <dbReference type="HAMAP-Rule" id="MF_00735"/>
    </source>
</evidence>
<keyword evidence="5 6" id="KW-0949">S-adenosyl-L-methionine</keyword>
<reference evidence="7 8" key="1">
    <citation type="submission" date="2019-06" db="EMBL/GenBank/DDBJ databases">
        <title>Cerasibacillus sp. nov., isolated from maize field.</title>
        <authorList>
            <person name="Lin S.-Y."/>
            <person name="Tsai C.-F."/>
            <person name="Young C.-C."/>
        </authorList>
    </citation>
    <scope>NUCLEOTIDE SEQUENCE [LARGE SCALE GENOMIC DNA]</scope>
    <source>
        <strain evidence="7 8">CC-CFT480</strain>
    </source>
</reference>
<evidence type="ECO:0000313" key="7">
    <source>
        <dbReference type="EMBL" id="TXL68019.1"/>
    </source>
</evidence>
<dbReference type="OrthoDB" id="9785995at2"/>
<dbReference type="PANTHER" id="PTHR43648">
    <property type="entry name" value="ELECTRON TRANSFER FLAVOPROTEIN BETA SUBUNIT LYSINE METHYLTRANSFERASE"/>
    <property type="match status" value="1"/>
</dbReference>
<keyword evidence="7" id="KW-0687">Ribonucleoprotein</keyword>
<keyword evidence="8" id="KW-1185">Reference proteome</keyword>
<dbReference type="InterPro" id="IPR029063">
    <property type="entry name" value="SAM-dependent_MTases_sf"/>
</dbReference>
<dbReference type="GO" id="GO:0032259">
    <property type="term" value="P:methylation"/>
    <property type="evidence" value="ECO:0007669"/>
    <property type="project" value="UniProtKB-KW"/>
</dbReference>
<comment type="similarity">
    <text evidence="1 6">Belongs to the methyltransferase superfamily. PrmA family.</text>
</comment>
<evidence type="ECO:0000256" key="5">
    <source>
        <dbReference type="ARBA" id="ARBA00022691"/>
    </source>
</evidence>
<accession>A0A5C8P3C1</accession>
<proteinExistence type="inferred from homology"/>
<dbReference type="Proteomes" id="UP000321574">
    <property type="component" value="Unassembled WGS sequence"/>
</dbReference>
<dbReference type="NCBIfam" id="TIGR00406">
    <property type="entry name" value="prmA"/>
    <property type="match status" value="1"/>
</dbReference>
<dbReference type="InterPro" id="IPR004498">
    <property type="entry name" value="Ribosomal_PrmA_MeTrfase"/>
</dbReference>
<dbReference type="PIRSF" id="PIRSF000401">
    <property type="entry name" value="RPL11_MTase"/>
    <property type="match status" value="1"/>
</dbReference>
<organism evidence="7 8">
    <name type="scientific">Cerasibacillus terrae</name>
    <dbReference type="NCBI Taxonomy" id="2498845"/>
    <lineage>
        <taxon>Bacteria</taxon>
        <taxon>Bacillati</taxon>
        <taxon>Bacillota</taxon>
        <taxon>Bacilli</taxon>
        <taxon>Bacillales</taxon>
        <taxon>Bacillaceae</taxon>
        <taxon>Cerasibacillus</taxon>
    </lineage>
</organism>
<feature type="binding site" evidence="6">
    <location>
        <position position="185"/>
    </location>
    <ligand>
        <name>S-adenosyl-L-methionine</name>
        <dbReference type="ChEBI" id="CHEBI:59789"/>
    </ligand>
</feature>
<keyword evidence="4 6" id="KW-0808">Transferase</keyword>
<evidence type="ECO:0000256" key="4">
    <source>
        <dbReference type="ARBA" id="ARBA00022679"/>
    </source>
</evidence>
<dbReference type="PANTHER" id="PTHR43648:SF1">
    <property type="entry name" value="ELECTRON TRANSFER FLAVOPROTEIN BETA SUBUNIT LYSINE METHYLTRANSFERASE"/>
    <property type="match status" value="1"/>
</dbReference>
<feature type="binding site" evidence="6">
    <location>
        <position position="207"/>
    </location>
    <ligand>
        <name>S-adenosyl-L-methionine</name>
        <dbReference type="ChEBI" id="CHEBI:59789"/>
    </ligand>
</feature>
<dbReference type="Gene3D" id="3.40.50.150">
    <property type="entry name" value="Vaccinia Virus protein VP39"/>
    <property type="match status" value="1"/>
</dbReference>
<dbReference type="SUPFAM" id="SSF53335">
    <property type="entry name" value="S-adenosyl-L-methionine-dependent methyltransferases"/>
    <property type="match status" value="1"/>
</dbReference>
<dbReference type="EMBL" id="VDUW01000001">
    <property type="protein sequence ID" value="TXL68019.1"/>
    <property type="molecule type" value="Genomic_DNA"/>
</dbReference>
<comment type="function">
    <text evidence="6">Methylates ribosomal protein L11.</text>
</comment>
<keyword evidence="2 6" id="KW-0963">Cytoplasm</keyword>
<dbReference type="CDD" id="cd02440">
    <property type="entry name" value="AdoMet_MTases"/>
    <property type="match status" value="1"/>
</dbReference>
<keyword evidence="7" id="KW-0689">Ribosomal protein</keyword>
<dbReference type="GO" id="GO:0005840">
    <property type="term" value="C:ribosome"/>
    <property type="evidence" value="ECO:0007669"/>
    <property type="project" value="UniProtKB-KW"/>
</dbReference>
<dbReference type="Pfam" id="PF06325">
    <property type="entry name" value="PrmA"/>
    <property type="match status" value="1"/>
</dbReference>
<dbReference type="AlphaFoldDB" id="A0A5C8P3C1"/>
<evidence type="ECO:0000256" key="3">
    <source>
        <dbReference type="ARBA" id="ARBA00022603"/>
    </source>
</evidence>
<comment type="subcellular location">
    <subcellularLocation>
        <location evidence="6">Cytoplasm</location>
    </subcellularLocation>
</comment>
<dbReference type="GO" id="GO:0005737">
    <property type="term" value="C:cytoplasm"/>
    <property type="evidence" value="ECO:0007669"/>
    <property type="project" value="UniProtKB-SubCell"/>
</dbReference>
<comment type="caution">
    <text evidence="7">The sequence shown here is derived from an EMBL/GenBank/DDBJ whole genome shotgun (WGS) entry which is preliminary data.</text>
</comment>
<evidence type="ECO:0000313" key="8">
    <source>
        <dbReference type="Proteomes" id="UP000321574"/>
    </source>
</evidence>